<keyword evidence="6" id="KW-1185">Reference proteome</keyword>
<dbReference type="Proteomes" id="UP000295367">
    <property type="component" value="Unassembled WGS sequence"/>
</dbReference>
<evidence type="ECO:0000313" key="6">
    <source>
        <dbReference type="Proteomes" id="UP000295367"/>
    </source>
</evidence>
<reference evidence="5 6" key="1">
    <citation type="submission" date="2019-03" db="EMBL/GenBank/DDBJ databases">
        <title>Genomic Encyclopedia of Type Strains, Phase IV (KMG-IV): sequencing the most valuable type-strain genomes for metagenomic binning, comparative biology and taxonomic classification.</title>
        <authorList>
            <person name="Goeker M."/>
        </authorList>
    </citation>
    <scope>NUCLEOTIDE SEQUENCE [LARGE SCALE GENOMIC DNA]</scope>
    <source>
        <strain evidence="5 6">DSM 100309</strain>
    </source>
</reference>
<keyword evidence="1 4" id="KW-0639">Primosome</keyword>
<proteinExistence type="inferred from homology"/>
<dbReference type="NCBIfam" id="TIGR04418">
    <property type="entry name" value="PriB_gamma"/>
    <property type="match status" value="1"/>
</dbReference>
<dbReference type="SUPFAM" id="SSF50249">
    <property type="entry name" value="Nucleic acid-binding proteins"/>
    <property type="match status" value="1"/>
</dbReference>
<dbReference type="GO" id="GO:0006269">
    <property type="term" value="P:DNA replication, synthesis of primer"/>
    <property type="evidence" value="ECO:0007669"/>
    <property type="project" value="UniProtKB-KW"/>
</dbReference>
<sequence length="99" mass="11194">MNCNRVVLCGLIVEKEEIRYTPAGIPIVNFKIGHESEQIEAGGKRLVQCEISSVALDKVAQDVNRLKIGDYVKLDGFLSRKSRMSTHLVLHVNKFELKR</sequence>
<dbReference type="AlphaFoldDB" id="A0A4R3Y798"/>
<dbReference type="RefSeq" id="WP_124945626.1">
    <property type="nucleotide sequence ID" value="NZ_BHVT01000017.1"/>
</dbReference>
<dbReference type="Gene3D" id="2.40.50.140">
    <property type="entry name" value="Nucleic acid-binding proteins"/>
    <property type="match status" value="1"/>
</dbReference>
<name>A0A4R3Y798_9PROT</name>
<keyword evidence="3 4" id="KW-0238">DNA-binding</keyword>
<comment type="subunit">
    <text evidence="4">Homodimer. Interacts with PriA and DnaT. Component of the replication restart primosome. Primosome assembly occurs via a 'hand-off' mechanism. PriA binds to replication forks, subsequently PriB then DnaT bind; DnaT then displaces ssDNA to generate the helicase loading substrate.</text>
</comment>
<keyword evidence="2 4" id="KW-0235">DNA replication</keyword>
<dbReference type="OrthoDB" id="9180733at2"/>
<evidence type="ECO:0000256" key="3">
    <source>
        <dbReference type="ARBA" id="ARBA00023125"/>
    </source>
</evidence>
<dbReference type="InterPro" id="IPR000424">
    <property type="entry name" value="Primosome_PriB/ssb"/>
</dbReference>
<evidence type="ECO:0000313" key="5">
    <source>
        <dbReference type="EMBL" id="TCV87381.1"/>
    </source>
</evidence>
<accession>A0A4R3Y798</accession>
<dbReference type="HAMAP" id="MF_00720">
    <property type="entry name" value="PriB"/>
    <property type="match status" value="1"/>
</dbReference>
<protein>
    <recommendedName>
        <fullName evidence="4">Replication restart protein PriB</fullName>
    </recommendedName>
</protein>
<evidence type="ECO:0000256" key="1">
    <source>
        <dbReference type="ARBA" id="ARBA00022515"/>
    </source>
</evidence>
<dbReference type="GO" id="GO:1990077">
    <property type="term" value="C:primosome complex"/>
    <property type="evidence" value="ECO:0007669"/>
    <property type="project" value="UniProtKB-UniRule"/>
</dbReference>
<dbReference type="Pfam" id="PF22657">
    <property type="entry name" value="SSB_1"/>
    <property type="match status" value="1"/>
</dbReference>
<dbReference type="InterPro" id="IPR023646">
    <property type="entry name" value="Prisomal_replication_PriB"/>
</dbReference>
<dbReference type="InterPro" id="IPR012340">
    <property type="entry name" value="NA-bd_OB-fold"/>
</dbReference>
<dbReference type="GO" id="GO:0003697">
    <property type="term" value="F:single-stranded DNA binding"/>
    <property type="evidence" value="ECO:0007669"/>
    <property type="project" value="UniProtKB-UniRule"/>
</dbReference>
<dbReference type="PROSITE" id="PS50935">
    <property type="entry name" value="SSB"/>
    <property type="match status" value="1"/>
</dbReference>
<dbReference type="PIRSF" id="PIRSF003135">
    <property type="entry name" value="Primosomal_n"/>
    <property type="match status" value="1"/>
</dbReference>
<organism evidence="5 6">
    <name type="scientific">Sulfurirhabdus autotrophica</name>
    <dbReference type="NCBI Taxonomy" id="1706046"/>
    <lineage>
        <taxon>Bacteria</taxon>
        <taxon>Pseudomonadati</taxon>
        <taxon>Pseudomonadota</taxon>
        <taxon>Betaproteobacteria</taxon>
        <taxon>Nitrosomonadales</taxon>
        <taxon>Sulfuricellaceae</taxon>
        <taxon>Sulfurirhabdus</taxon>
    </lineage>
</organism>
<comment type="similarity">
    <text evidence="4">Belongs to the PriB family.</text>
</comment>
<comment type="caution">
    <text evidence="5">The sequence shown here is derived from an EMBL/GenBank/DDBJ whole genome shotgun (WGS) entry which is preliminary data.</text>
</comment>
<dbReference type="EMBL" id="SMCO01000005">
    <property type="protein sequence ID" value="TCV87381.1"/>
    <property type="molecule type" value="Genomic_DNA"/>
</dbReference>
<evidence type="ECO:0000256" key="2">
    <source>
        <dbReference type="ARBA" id="ARBA00022705"/>
    </source>
</evidence>
<evidence type="ECO:0000256" key="4">
    <source>
        <dbReference type="HAMAP-Rule" id="MF_00720"/>
    </source>
</evidence>
<comment type="function">
    <text evidence="4">Involved in the restart of stalled replication forks, which reloads the replicative helicase on sites other than the origin of replication; the PriA-PriB pathway is the major replication restart pathway. During primosome assembly it facilitates complex formation between PriA and DnaT on DNA; stabilizes PriA on DNA. Stimulates the DNA unwinding activity of PriA helicase.</text>
</comment>
<gene>
    <name evidence="4" type="primary">priB</name>
    <name evidence="5" type="ORF">EDC63_10549</name>
</gene>